<dbReference type="PANTHER" id="PTHR24321">
    <property type="entry name" value="DEHYDROGENASES, SHORT CHAIN"/>
    <property type="match status" value="1"/>
</dbReference>
<dbReference type="GO" id="GO:0016491">
    <property type="term" value="F:oxidoreductase activity"/>
    <property type="evidence" value="ECO:0007669"/>
    <property type="project" value="UniProtKB-KW"/>
</dbReference>
<comment type="caution">
    <text evidence="4">The sequence shown here is derived from an EMBL/GenBank/DDBJ whole genome shotgun (WGS) entry which is preliminary data.</text>
</comment>
<dbReference type="CDD" id="cd05233">
    <property type="entry name" value="SDR_c"/>
    <property type="match status" value="1"/>
</dbReference>
<dbReference type="EMBL" id="BNJK01000002">
    <property type="protein sequence ID" value="GHO97853.1"/>
    <property type="molecule type" value="Genomic_DNA"/>
</dbReference>
<dbReference type="RefSeq" id="WP_220208630.1">
    <property type="nucleotide sequence ID" value="NZ_BNJK01000002.1"/>
</dbReference>
<dbReference type="FunFam" id="3.40.50.720:FF:000084">
    <property type="entry name" value="Short-chain dehydrogenase reductase"/>
    <property type="match status" value="1"/>
</dbReference>
<evidence type="ECO:0000259" key="3">
    <source>
        <dbReference type="SMART" id="SM00822"/>
    </source>
</evidence>
<dbReference type="InterPro" id="IPR002347">
    <property type="entry name" value="SDR_fam"/>
</dbReference>
<dbReference type="SUPFAM" id="SSF51735">
    <property type="entry name" value="NAD(P)-binding Rossmann-fold domains"/>
    <property type="match status" value="1"/>
</dbReference>
<comment type="similarity">
    <text evidence="1">Belongs to the short-chain dehydrogenases/reductases (SDR) family.</text>
</comment>
<feature type="domain" description="Ketoreductase" evidence="3">
    <location>
        <begin position="7"/>
        <end position="187"/>
    </location>
</feature>
<proteinExistence type="inferred from homology"/>
<dbReference type="InterPro" id="IPR057326">
    <property type="entry name" value="KR_dom"/>
</dbReference>
<dbReference type="Pfam" id="PF13561">
    <property type="entry name" value="adh_short_C2"/>
    <property type="match status" value="1"/>
</dbReference>
<evidence type="ECO:0000256" key="1">
    <source>
        <dbReference type="ARBA" id="ARBA00006484"/>
    </source>
</evidence>
<dbReference type="NCBIfam" id="NF005559">
    <property type="entry name" value="PRK07231.1"/>
    <property type="match status" value="1"/>
</dbReference>
<dbReference type="PANTHER" id="PTHR24321:SF11">
    <property type="entry name" value="BLR0893 PROTEIN"/>
    <property type="match status" value="1"/>
</dbReference>
<dbReference type="AlphaFoldDB" id="A0A8J3N6R4"/>
<reference evidence="4" key="1">
    <citation type="submission" date="2020-10" db="EMBL/GenBank/DDBJ databases">
        <title>Taxonomic study of unclassified bacteria belonging to the class Ktedonobacteria.</title>
        <authorList>
            <person name="Yabe S."/>
            <person name="Wang C.M."/>
            <person name="Zheng Y."/>
            <person name="Sakai Y."/>
            <person name="Cavaletti L."/>
            <person name="Monciardini P."/>
            <person name="Donadio S."/>
        </authorList>
    </citation>
    <scope>NUCLEOTIDE SEQUENCE</scope>
    <source>
        <strain evidence="4">ID150040</strain>
    </source>
</reference>
<dbReference type="Gene3D" id="3.40.50.720">
    <property type="entry name" value="NAD(P)-binding Rossmann-like Domain"/>
    <property type="match status" value="1"/>
</dbReference>
<sequence>MNRFKGKVVLVTGGATGIGEAAALAFAREGASVVIAGRRVNEGEKAVDRLKATGAEGYFVQTDVTREAEVERLLETINSRYGRLDVAFNNAGHEGKQAVVSELDETAWDAVVTVNLKGAWLCMKHEIQQMRKQGGGAIVNMATNLAYVGRPGTGAYSAAKAGVLALSRIAALENIQAGIRINAVSPGPVGTPMAERLFGSLENQRKRLETASPLGRAGKPEEIAAAVLWLSSSESAYVVGQDIVLDGGINIQ</sequence>
<keyword evidence="2" id="KW-0560">Oxidoreductase</keyword>
<organism evidence="4 5">
    <name type="scientific">Reticulibacter mediterranei</name>
    <dbReference type="NCBI Taxonomy" id="2778369"/>
    <lineage>
        <taxon>Bacteria</taxon>
        <taxon>Bacillati</taxon>
        <taxon>Chloroflexota</taxon>
        <taxon>Ktedonobacteria</taxon>
        <taxon>Ktedonobacterales</taxon>
        <taxon>Reticulibacteraceae</taxon>
        <taxon>Reticulibacter</taxon>
    </lineage>
</organism>
<protein>
    <submittedName>
        <fullName evidence="4">Short chain dehydrogenase</fullName>
    </submittedName>
</protein>
<gene>
    <name evidence="4" type="ORF">KSF_079010</name>
</gene>
<name>A0A8J3N6R4_9CHLR</name>
<keyword evidence="5" id="KW-1185">Reference proteome</keyword>
<dbReference type="PRINTS" id="PR00080">
    <property type="entry name" value="SDRFAMILY"/>
</dbReference>
<dbReference type="SMART" id="SM00822">
    <property type="entry name" value="PKS_KR"/>
    <property type="match status" value="1"/>
</dbReference>
<dbReference type="InterPro" id="IPR036291">
    <property type="entry name" value="NAD(P)-bd_dom_sf"/>
</dbReference>
<evidence type="ECO:0000313" key="4">
    <source>
        <dbReference type="EMBL" id="GHO97853.1"/>
    </source>
</evidence>
<evidence type="ECO:0000313" key="5">
    <source>
        <dbReference type="Proteomes" id="UP000597444"/>
    </source>
</evidence>
<accession>A0A8J3N6R4</accession>
<dbReference type="PRINTS" id="PR00081">
    <property type="entry name" value="GDHRDH"/>
</dbReference>
<evidence type="ECO:0000256" key="2">
    <source>
        <dbReference type="ARBA" id="ARBA00023002"/>
    </source>
</evidence>
<dbReference type="Proteomes" id="UP000597444">
    <property type="component" value="Unassembled WGS sequence"/>
</dbReference>